<name>A0A9Q1KXQ7_9CARY</name>
<evidence type="ECO:0000256" key="3">
    <source>
        <dbReference type="ARBA" id="ARBA00022729"/>
    </source>
</evidence>
<accession>A0A9Q1KXQ7</accession>
<keyword evidence="5" id="KW-0472">Membrane</keyword>
<sequence length="440" mass="49478">MEKRALFLGSNRALKRTLVGGIKKTRKTVVDCHRSSVIKCTGHVIKVDLHGLTHSSHADFNGKIPLHLGNLTSLISPDLSWMFFHAENLKWLSRLILLRCLDLSSAELSSASANWFHIINKLCFITELYMNWCHLSPLVPFSLTSILQEYSVSLNLKKKNHLSIRRTNGDNNLTEEFDSIVETLCGYAQMELQTLDLSCNALWGSSSGICLFSRFPLLGYLGPHSNIRLLSNLKFVDLSDNSLEGNICDKHFSGLLGYGACTSLLSGEIPNDYWKYMYHLEFLNMSNNKLSGTLPSFDELQQVRMLTPQHTWGILNSGKPLPQNCPGDQALVNSVTEESFGEKGEDDNSYAFCIHQHNSPVHYRVPGIQQRCLFSVTGRHKGQNLCGNFWKCLEGIQKLMVSTSQSTSSLSLYDYNTLYDNSLSVANFHLTLLICTVKRN</sequence>
<protein>
    <submittedName>
        <fullName evidence="7">Uncharacterized protein</fullName>
    </submittedName>
</protein>
<dbReference type="Proteomes" id="UP001153076">
    <property type="component" value="Unassembled WGS sequence"/>
</dbReference>
<keyword evidence="3" id="KW-0732">Signal</keyword>
<dbReference type="InterPro" id="IPR032675">
    <property type="entry name" value="LRR_dom_sf"/>
</dbReference>
<evidence type="ECO:0000256" key="2">
    <source>
        <dbReference type="ARBA" id="ARBA00022692"/>
    </source>
</evidence>
<evidence type="ECO:0000256" key="1">
    <source>
        <dbReference type="ARBA" id="ARBA00004479"/>
    </source>
</evidence>
<reference evidence="7" key="1">
    <citation type="submission" date="2022-04" db="EMBL/GenBank/DDBJ databases">
        <title>Carnegiea gigantea Genome sequencing and assembly v2.</title>
        <authorList>
            <person name="Copetti D."/>
            <person name="Sanderson M.J."/>
            <person name="Burquez A."/>
            <person name="Wojciechowski M.F."/>
        </authorList>
    </citation>
    <scope>NUCLEOTIDE SEQUENCE</scope>
    <source>
        <strain evidence="7">SGP5-SGP5p</strain>
        <tissue evidence="7">Aerial part</tissue>
    </source>
</reference>
<dbReference type="InterPro" id="IPR046956">
    <property type="entry name" value="RLP23-like"/>
</dbReference>
<keyword evidence="8" id="KW-1185">Reference proteome</keyword>
<gene>
    <name evidence="7" type="ORF">Cgig2_005092</name>
</gene>
<dbReference type="PANTHER" id="PTHR48063:SF112">
    <property type="entry name" value="RECEPTOR LIKE PROTEIN 30-LIKE"/>
    <property type="match status" value="1"/>
</dbReference>
<comment type="subcellular location">
    <subcellularLocation>
        <location evidence="1">Membrane</location>
        <topology evidence="1">Single-pass type I membrane protein</topology>
    </subcellularLocation>
</comment>
<dbReference type="GO" id="GO:0016020">
    <property type="term" value="C:membrane"/>
    <property type="evidence" value="ECO:0007669"/>
    <property type="project" value="UniProtKB-SubCell"/>
</dbReference>
<dbReference type="InterPro" id="IPR001611">
    <property type="entry name" value="Leu-rich_rpt"/>
</dbReference>
<dbReference type="AlphaFoldDB" id="A0A9Q1KXQ7"/>
<evidence type="ECO:0000313" key="7">
    <source>
        <dbReference type="EMBL" id="KAJ8452756.1"/>
    </source>
</evidence>
<keyword evidence="4" id="KW-1133">Transmembrane helix</keyword>
<dbReference type="Pfam" id="PF00560">
    <property type="entry name" value="LRR_1"/>
    <property type="match status" value="1"/>
</dbReference>
<proteinExistence type="predicted"/>
<evidence type="ECO:0000256" key="5">
    <source>
        <dbReference type="ARBA" id="ARBA00023136"/>
    </source>
</evidence>
<organism evidence="7 8">
    <name type="scientific">Carnegiea gigantea</name>
    <dbReference type="NCBI Taxonomy" id="171969"/>
    <lineage>
        <taxon>Eukaryota</taxon>
        <taxon>Viridiplantae</taxon>
        <taxon>Streptophyta</taxon>
        <taxon>Embryophyta</taxon>
        <taxon>Tracheophyta</taxon>
        <taxon>Spermatophyta</taxon>
        <taxon>Magnoliopsida</taxon>
        <taxon>eudicotyledons</taxon>
        <taxon>Gunneridae</taxon>
        <taxon>Pentapetalae</taxon>
        <taxon>Caryophyllales</taxon>
        <taxon>Cactineae</taxon>
        <taxon>Cactaceae</taxon>
        <taxon>Cactoideae</taxon>
        <taxon>Echinocereeae</taxon>
        <taxon>Carnegiea</taxon>
    </lineage>
</organism>
<dbReference type="SUPFAM" id="SSF52047">
    <property type="entry name" value="RNI-like"/>
    <property type="match status" value="1"/>
</dbReference>
<dbReference type="Gene3D" id="3.80.10.10">
    <property type="entry name" value="Ribonuclease Inhibitor"/>
    <property type="match status" value="2"/>
</dbReference>
<evidence type="ECO:0000256" key="6">
    <source>
        <dbReference type="ARBA" id="ARBA00023180"/>
    </source>
</evidence>
<keyword evidence="2" id="KW-0812">Transmembrane</keyword>
<keyword evidence="6" id="KW-0325">Glycoprotein</keyword>
<dbReference type="EMBL" id="JAKOGI010000003">
    <property type="protein sequence ID" value="KAJ8452756.1"/>
    <property type="molecule type" value="Genomic_DNA"/>
</dbReference>
<dbReference type="PANTHER" id="PTHR48063">
    <property type="entry name" value="LRR RECEPTOR-LIKE KINASE"/>
    <property type="match status" value="1"/>
</dbReference>
<evidence type="ECO:0000256" key="4">
    <source>
        <dbReference type="ARBA" id="ARBA00022989"/>
    </source>
</evidence>
<dbReference type="PROSITE" id="PS51450">
    <property type="entry name" value="LRR"/>
    <property type="match status" value="1"/>
</dbReference>
<evidence type="ECO:0000313" key="8">
    <source>
        <dbReference type="Proteomes" id="UP001153076"/>
    </source>
</evidence>
<comment type="caution">
    <text evidence="7">The sequence shown here is derived from an EMBL/GenBank/DDBJ whole genome shotgun (WGS) entry which is preliminary data.</text>
</comment>
<dbReference type="OrthoDB" id="1535298at2759"/>